<sequence>MSKRVCIYCSSSNILESKYREAAATFARAASLLNFTVVCGGSIRGLMGIIIDTMLHEQQCGRGKGKVEGVIPRFMGELELHHTGIDNLVVTDTMSERKELLRKDCDAVVAFPGGLGTLEELLETLTLKRLGRFDGVVVLFNQDGFYDKLLELFDHFVDCKVMNSNYTKGWIVVNTVEELVEAVCGCTRGTLEIAHYLPI</sequence>
<dbReference type="InterPro" id="IPR005269">
    <property type="entry name" value="LOG"/>
</dbReference>
<dbReference type="NCBIfam" id="TIGR00730">
    <property type="entry name" value="Rossman fold protein, TIGR00730 family"/>
    <property type="match status" value="1"/>
</dbReference>
<dbReference type="PANTHER" id="PTHR31223:SF70">
    <property type="entry name" value="LOG FAMILY PROTEIN YJL055W"/>
    <property type="match status" value="1"/>
</dbReference>
<dbReference type="GO" id="GO:0005829">
    <property type="term" value="C:cytosol"/>
    <property type="evidence" value="ECO:0007669"/>
    <property type="project" value="TreeGrafter"/>
</dbReference>
<dbReference type="EC" id="3.2.2.-" evidence="1"/>
<comment type="caution">
    <text evidence="1">The sequence shown here is derived from an EMBL/GenBank/DDBJ whole genome shotgun (WGS) entry which is preliminary data.</text>
</comment>
<evidence type="ECO:0000313" key="1">
    <source>
        <dbReference type="EMBL" id="MPN40144.1"/>
    </source>
</evidence>
<gene>
    <name evidence="1" type="primary">log</name>
    <name evidence="1" type="ORF">SDC9_187680</name>
</gene>
<dbReference type="AlphaFoldDB" id="A0A645HVE8"/>
<dbReference type="InterPro" id="IPR031100">
    <property type="entry name" value="LOG_fam"/>
</dbReference>
<dbReference type="EMBL" id="VSSQ01096365">
    <property type="protein sequence ID" value="MPN40144.1"/>
    <property type="molecule type" value="Genomic_DNA"/>
</dbReference>
<dbReference type="SUPFAM" id="SSF102405">
    <property type="entry name" value="MCP/YpsA-like"/>
    <property type="match status" value="1"/>
</dbReference>
<protein>
    <submittedName>
        <fullName evidence="1">Cytokinin riboside 5'-monophosphate phosphoribohydrolase</fullName>
        <ecNumber evidence="1">3.2.2.-</ecNumber>
    </submittedName>
</protein>
<organism evidence="1">
    <name type="scientific">bioreactor metagenome</name>
    <dbReference type="NCBI Taxonomy" id="1076179"/>
    <lineage>
        <taxon>unclassified sequences</taxon>
        <taxon>metagenomes</taxon>
        <taxon>ecological metagenomes</taxon>
    </lineage>
</organism>
<dbReference type="GO" id="GO:0016799">
    <property type="term" value="F:hydrolase activity, hydrolyzing N-glycosyl compounds"/>
    <property type="evidence" value="ECO:0007669"/>
    <property type="project" value="TreeGrafter"/>
</dbReference>
<dbReference type="GO" id="GO:0009691">
    <property type="term" value="P:cytokinin biosynthetic process"/>
    <property type="evidence" value="ECO:0007669"/>
    <property type="project" value="InterPro"/>
</dbReference>
<reference evidence="1" key="1">
    <citation type="submission" date="2019-08" db="EMBL/GenBank/DDBJ databases">
        <authorList>
            <person name="Kucharzyk K."/>
            <person name="Murdoch R.W."/>
            <person name="Higgins S."/>
            <person name="Loffler F."/>
        </authorList>
    </citation>
    <scope>NUCLEOTIDE SEQUENCE</scope>
</reference>
<keyword evidence="1" id="KW-0378">Hydrolase</keyword>
<dbReference type="PANTHER" id="PTHR31223">
    <property type="entry name" value="LOG FAMILY PROTEIN YJL055W"/>
    <property type="match status" value="1"/>
</dbReference>
<name>A0A645HVE8_9ZZZZ</name>
<dbReference type="Gene3D" id="3.40.50.450">
    <property type="match status" value="1"/>
</dbReference>
<dbReference type="Pfam" id="PF03641">
    <property type="entry name" value="Lysine_decarbox"/>
    <property type="match status" value="1"/>
</dbReference>
<keyword evidence="1" id="KW-0326">Glycosidase</keyword>
<accession>A0A645HVE8</accession>
<proteinExistence type="predicted"/>